<sequence>MDGDSPLHTADGITDRIEAALGTDIRSVNELDGGLVGRVFRVERVDHPPVVAKLDDNPLDNEARMLRWLATETELPVPTVKHVEEGLLVMEYFDGDGRYDEQTQRALADHLAALHDVTADAYGFSFDTLSGPFLQSNPWTDSWIDFFREQRILPFARAARDDGSLPEVTFDRVLTLADRLDELLVEPDEPALVHGDIHPGNTVVQNGAVRAVLDPAIYFAHDEIDLSYIARSPEISDAFFDQYQRHRGIDEGYFDRRQGVYNAFHALENVRFFGAERLPRLRDTLDQINW</sequence>
<dbReference type="Pfam" id="PF03881">
    <property type="entry name" value="Fructosamin_kin"/>
    <property type="match status" value="1"/>
</dbReference>
<dbReference type="GeneID" id="70683607"/>
<keyword evidence="1" id="KW-0808">Transferase</keyword>
<dbReference type="Gene3D" id="3.30.200.20">
    <property type="entry name" value="Phosphorylase Kinase, domain 1"/>
    <property type="match status" value="1"/>
</dbReference>
<proteinExistence type="predicted"/>
<dbReference type="InterPro" id="IPR011009">
    <property type="entry name" value="Kinase-like_dom_sf"/>
</dbReference>
<evidence type="ECO:0000313" key="2">
    <source>
        <dbReference type="Proteomes" id="UP000663586"/>
    </source>
</evidence>
<dbReference type="PANTHER" id="PTHR12149">
    <property type="entry name" value="FRUCTOSAMINE 3 KINASE-RELATED PROTEIN"/>
    <property type="match status" value="1"/>
</dbReference>
<accession>A0A897MLH4</accession>
<dbReference type="PANTHER" id="PTHR12149:SF8">
    <property type="entry name" value="PROTEIN-RIBULOSAMINE 3-KINASE"/>
    <property type="match status" value="1"/>
</dbReference>
<dbReference type="Gene3D" id="3.90.1200.10">
    <property type="match status" value="1"/>
</dbReference>
<dbReference type="RefSeq" id="WP_238478581.1">
    <property type="nucleotide sequence ID" value="NZ_CP064786.1"/>
</dbReference>
<protein>
    <submittedName>
        <fullName evidence="1">Putative aminoglycoside phosphotransferase</fullName>
    </submittedName>
</protein>
<keyword evidence="2" id="KW-1185">Reference proteome</keyword>
<dbReference type="PIRSF" id="PIRSF006221">
    <property type="entry name" value="Ketosamine-3-kinase"/>
    <property type="match status" value="1"/>
</dbReference>
<dbReference type="Proteomes" id="UP000663586">
    <property type="component" value="Chromosome"/>
</dbReference>
<dbReference type="KEGG" id="hara:AArcS_0219"/>
<gene>
    <name evidence="1" type="ORF">AArcS_0219</name>
</gene>
<reference evidence="1" key="1">
    <citation type="submission" date="2020-11" db="EMBL/GenBank/DDBJ databases">
        <title>Carbohydrate-dependent, anaerobic sulfur respiration: A novel catabolism in halophilic archaea.</title>
        <authorList>
            <person name="Sorokin D.Y."/>
            <person name="Messina E."/>
            <person name="Smedile F."/>
            <person name="La Cono V."/>
            <person name="Hallsworth J.E."/>
            <person name="Yakimov M.M."/>
        </authorList>
    </citation>
    <scope>NUCLEOTIDE SEQUENCE</scope>
    <source>
        <strain evidence="1">AArc-S</strain>
    </source>
</reference>
<dbReference type="InterPro" id="IPR016477">
    <property type="entry name" value="Fructo-/Ketosamine-3-kinase"/>
</dbReference>
<name>A0A897MLH4_9EURY</name>
<dbReference type="AlphaFoldDB" id="A0A897MLH4"/>
<evidence type="ECO:0000313" key="1">
    <source>
        <dbReference type="EMBL" id="QSG01454.1"/>
    </source>
</evidence>
<dbReference type="EMBL" id="CP064786">
    <property type="protein sequence ID" value="QSG01454.1"/>
    <property type="molecule type" value="Genomic_DNA"/>
</dbReference>
<dbReference type="GO" id="GO:0016740">
    <property type="term" value="F:transferase activity"/>
    <property type="evidence" value="ECO:0007669"/>
    <property type="project" value="UniProtKB-KW"/>
</dbReference>
<dbReference type="SUPFAM" id="SSF56112">
    <property type="entry name" value="Protein kinase-like (PK-like)"/>
    <property type="match status" value="1"/>
</dbReference>
<organism evidence="1 2">
    <name type="scientific">Natranaeroarchaeum sulfidigenes</name>
    <dbReference type="NCBI Taxonomy" id="2784880"/>
    <lineage>
        <taxon>Archaea</taxon>
        <taxon>Methanobacteriati</taxon>
        <taxon>Methanobacteriota</taxon>
        <taxon>Stenosarchaea group</taxon>
        <taxon>Halobacteria</taxon>
        <taxon>Halobacteriales</taxon>
        <taxon>Natronoarchaeaceae</taxon>
        <taxon>Natranaeroarchaeum</taxon>
    </lineage>
</organism>